<accession>A0A7J7IDH1</accession>
<gene>
    <name evidence="2" type="ORF">F1559_002776</name>
</gene>
<keyword evidence="3" id="KW-1185">Reference proteome</keyword>
<organism evidence="2 3">
    <name type="scientific">Cyanidiococcus yangmingshanensis</name>
    <dbReference type="NCBI Taxonomy" id="2690220"/>
    <lineage>
        <taxon>Eukaryota</taxon>
        <taxon>Rhodophyta</taxon>
        <taxon>Bangiophyceae</taxon>
        <taxon>Cyanidiales</taxon>
        <taxon>Cyanidiaceae</taxon>
        <taxon>Cyanidiococcus</taxon>
    </lineage>
</organism>
<reference evidence="2 3" key="1">
    <citation type="journal article" date="2020" name="J. Phycol.">
        <title>Comparative genome analysis reveals Cyanidiococcus gen. nov., a new extremophilic red algal genus sister to Cyanidioschyzon (Cyanidioschyzonaceae, Rhodophyta).</title>
        <authorList>
            <person name="Liu S.-L."/>
            <person name="Chiang Y.-R."/>
            <person name="Yoon H.S."/>
            <person name="Fu H.-Y."/>
        </authorList>
    </citation>
    <scope>NUCLEOTIDE SEQUENCE [LARGE SCALE GENOMIC DNA]</scope>
    <source>
        <strain evidence="2 3">THAL066</strain>
    </source>
</reference>
<evidence type="ECO:0000313" key="3">
    <source>
        <dbReference type="Proteomes" id="UP000530660"/>
    </source>
</evidence>
<proteinExistence type="predicted"/>
<comment type="caution">
    <text evidence="2">The sequence shown here is derived from an EMBL/GenBank/DDBJ whole genome shotgun (WGS) entry which is preliminary data.</text>
</comment>
<dbReference type="Proteomes" id="UP000530660">
    <property type="component" value="Unassembled WGS sequence"/>
</dbReference>
<dbReference type="EMBL" id="VWRR01000018">
    <property type="protein sequence ID" value="KAF6000744.1"/>
    <property type="molecule type" value="Genomic_DNA"/>
</dbReference>
<dbReference type="OrthoDB" id="766141at2759"/>
<feature type="region of interest" description="Disordered" evidence="1">
    <location>
        <begin position="161"/>
        <end position="182"/>
    </location>
</feature>
<evidence type="ECO:0000256" key="1">
    <source>
        <dbReference type="SAM" id="MobiDB-lite"/>
    </source>
</evidence>
<dbReference type="AlphaFoldDB" id="A0A7J7IDH1"/>
<evidence type="ECO:0000313" key="2">
    <source>
        <dbReference type="EMBL" id="KAF6000744.1"/>
    </source>
</evidence>
<protein>
    <submittedName>
        <fullName evidence="2">Uncharacterized protein</fullName>
    </submittedName>
</protein>
<name>A0A7J7IDH1_9RHOD</name>
<sequence length="182" mass="19996">MCAESDDAGSADRVSREARLSALGSRVGGLGLSGNTYPGLYLLITPRARVRGLVAATVKLAVRRAGATSWSRDATRAPWLSPTRLETRTKESTAQASIRAATPSAERKWRARTWCAPELGPRRYALRAPAAGHELFSERPAREPARWDPKDGELCLSRAKPEETLVEARSDSDVQIDRRTWV</sequence>